<reference evidence="2" key="1">
    <citation type="submission" date="2019-03" db="EMBL/GenBank/DDBJ databases">
        <title>WGS assembly of Setaria viridis.</title>
        <authorList>
            <person name="Huang P."/>
            <person name="Jenkins J."/>
            <person name="Grimwood J."/>
            <person name="Barry K."/>
            <person name="Healey A."/>
            <person name="Mamidi S."/>
            <person name="Sreedasyam A."/>
            <person name="Shu S."/>
            <person name="Feldman M."/>
            <person name="Wu J."/>
            <person name="Yu Y."/>
            <person name="Chen C."/>
            <person name="Johnson J."/>
            <person name="Rokhsar D."/>
            <person name="Baxter I."/>
            <person name="Schmutz J."/>
            <person name="Brutnell T."/>
            <person name="Kellogg E."/>
        </authorList>
    </citation>
    <scope>NUCLEOTIDE SEQUENCE [LARGE SCALE GENOMIC DNA]</scope>
</reference>
<dbReference type="OMA" id="SSTIGYC"/>
<dbReference type="Proteomes" id="UP000298652">
    <property type="component" value="Chromosome 1"/>
</dbReference>
<proteinExistence type="predicted"/>
<accession>A0A4U6W800</accession>
<gene>
    <name evidence="2" type="ORF">SEVIR_1G059800v2</name>
</gene>
<name>A0A4U6W800_SETVI</name>
<dbReference type="Gramene" id="TKW37613">
    <property type="protein sequence ID" value="TKW37613"/>
    <property type="gene ID" value="SEVIR_1G059800v2"/>
</dbReference>
<organism evidence="2 3">
    <name type="scientific">Setaria viridis</name>
    <name type="common">Green bristlegrass</name>
    <name type="synonym">Setaria italica subsp. viridis</name>
    <dbReference type="NCBI Taxonomy" id="4556"/>
    <lineage>
        <taxon>Eukaryota</taxon>
        <taxon>Viridiplantae</taxon>
        <taxon>Streptophyta</taxon>
        <taxon>Embryophyta</taxon>
        <taxon>Tracheophyta</taxon>
        <taxon>Spermatophyta</taxon>
        <taxon>Magnoliopsida</taxon>
        <taxon>Liliopsida</taxon>
        <taxon>Poales</taxon>
        <taxon>Poaceae</taxon>
        <taxon>PACMAD clade</taxon>
        <taxon>Panicoideae</taxon>
        <taxon>Panicodae</taxon>
        <taxon>Paniceae</taxon>
        <taxon>Cenchrinae</taxon>
        <taxon>Setaria</taxon>
    </lineage>
</organism>
<sequence length="166" mass="18243">MAMLLRRSGLGGHRRRSAAPLSASRKAMVPPSLGVTFLASSSGAGVASRIKGTPIRSIIQILAVMILVSCFIYHSSMLVSSYCASTLIYLQFHGHRHYGNAFNGTESAKESSKKKPFVEKVKVLTKELLERYWAPLRPGEKLIVSSTIGYCGFLLEMVHTTEKQKL</sequence>
<dbReference type="AlphaFoldDB" id="A0A4U6W800"/>
<evidence type="ECO:0000313" key="3">
    <source>
        <dbReference type="Proteomes" id="UP000298652"/>
    </source>
</evidence>
<keyword evidence="3" id="KW-1185">Reference proteome</keyword>
<feature type="region of interest" description="Disordered" evidence="1">
    <location>
        <begin position="1"/>
        <end position="25"/>
    </location>
</feature>
<protein>
    <submittedName>
        <fullName evidence="2">Uncharacterized protein</fullName>
    </submittedName>
</protein>
<evidence type="ECO:0000313" key="2">
    <source>
        <dbReference type="EMBL" id="TKW37613.1"/>
    </source>
</evidence>
<dbReference type="EMBL" id="CM016552">
    <property type="protein sequence ID" value="TKW37613.1"/>
    <property type="molecule type" value="Genomic_DNA"/>
</dbReference>
<evidence type="ECO:0000256" key="1">
    <source>
        <dbReference type="SAM" id="MobiDB-lite"/>
    </source>
</evidence>